<name>A0A699LD66_TANCI</name>
<gene>
    <name evidence="2" type="ORF">Tci_700360</name>
</gene>
<dbReference type="AlphaFoldDB" id="A0A699LD66"/>
<dbReference type="EMBL" id="BKCJ010592887">
    <property type="protein sequence ID" value="GFB28389.1"/>
    <property type="molecule type" value="Genomic_DNA"/>
</dbReference>
<comment type="caution">
    <text evidence="2">The sequence shown here is derived from an EMBL/GenBank/DDBJ whole genome shotgun (WGS) entry which is preliminary data.</text>
</comment>
<organism evidence="2">
    <name type="scientific">Tanacetum cinerariifolium</name>
    <name type="common">Dalmatian daisy</name>
    <name type="synonym">Chrysanthemum cinerariifolium</name>
    <dbReference type="NCBI Taxonomy" id="118510"/>
    <lineage>
        <taxon>Eukaryota</taxon>
        <taxon>Viridiplantae</taxon>
        <taxon>Streptophyta</taxon>
        <taxon>Embryophyta</taxon>
        <taxon>Tracheophyta</taxon>
        <taxon>Spermatophyta</taxon>
        <taxon>Magnoliopsida</taxon>
        <taxon>eudicotyledons</taxon>
        <taxon>Gunneridae</taxon>
        <taxon>Pentapetalae</taxon>
        <taxon>asterids</taxon>
        <taxon>campanulids</taxon>
        <taxon>Asterales</taxon>
        <taxon>Asteraceae</taxon>
        <taxon>Asteroideae</taxon>
        <taxon>Anthemideae</taxon>
        <taxon>Anthemidinae</taxon>
        <taxon>Tanacetum</taxon>
    </lineage>
</organism>
<feature type="compositionally biased region" description="Basic and acidic residues" evidence="1">
    <location>
        <begin position="128"/>
        <end position="144"/>
    </location>
</feature>
<protein>
    <submittedName>
        <fullName evidence="2">Uncharacterized protein</fullName>
    </submittedName>
</protein>
<reference evidence="2" key="1">
    <citation type="journal article" date="2019" name="Sci. Rep.">
        <title>Draft genome of Tanacetum cinerariifolium, the natural source of mosquito coil.</title>
        <authorList>
            <person name="Yamashiro T."/>
            <person name="Shiraishi A."/>
            <person name="Satake H."/>
            <person name="Nakayama K."/>
        </authorList>
    </citation>
    <scope>NUCLEOTIDE SEQUENCE</scope>
</reference>
<evidence type="ECO:0000313" key="2">
    <source>
        <dbReference type="EMBL" id="GFB28389.1"/>
    </source>
</evidence>
<evidence type="ECO:0000256" key="1">
    <source>
        <dbReference type="SAM" id="MobiDB-lite"/>
    </source>
</evidence>
<feature type="non-terminal residue" evidence="2">
    <location>
        <position position="214"/>
    </location>
</feature>
<accession>A0A699LD66</accession>
<sequence>MHHSGNFTSPPGKIYHCATIEWSDLDDSETFFINENDAMLEDLCIKDGSILFSRFRIPEKSLDEGLVPLMSNQDVLSLLQYVHIYKEIEVYVEKNTMEVVLVTENDVQTKTKPSTPPWSFKSLSNSDISDHPPRSSESMNEKGNKRLSEEFQFRKMLFDIDLTVGLDFSHKNLEMKNKVKAEQEMEEPVHNDFHPLMYKDDLLQKDDPVNYQHD</sequence>
<feature type="region of interest" description="Disordered" evidence="1">
    <location>
        <begin position="107"/>
        <end position="144"/>
    </location>
</feature>
<proteinExistence type="predicted"/>